<gene>
    <name evidence="7" type="ORF">EPUS_06053</name>
</gene>
<evidence type="ECO:0000313" key="8">
    <source>
        <dbReference type="Proteomes" id="UP000019373"/>
    </source>
</evidence>
<dbReference type="HOGENOM" id="CLU_012913_0_0_1"/>
<dbReference type="Pfam" id="PF24503">
    <property type="entry name" value="DUF7590"/>
    <property type="match status" value="1"/>
</dbReference>
<organism evidence="7 8">
    <name type="scientific">Endocarpon pusillum (strain Z07020 / HMAS-L-300199)</name>
    <name type="common">Lichen-forming fungus</name>
    <dbReference type="NCBI Taxonomy" id="1263415"/>
    <lineage>
        <taxon>Eukaryota</taxon>
        <taxon>Fungi</taxon>
        <taxon>Dikarya</taxon>
        <taxon>Ascomycota</taxon>
        <taxon>Pezizomycotina</taxon>
        <taxon>Eurotiomycetes</taxon>
        <taxon>Chaetothyriomycetidae</taxon>
        <taxon>Verrucariales</taxon>
        <taxon>Verrucariaceae</taxon>
        <taxon>Endocarpon</taxon>
    </lineage>
</organism>
<dbReference type="PANTHER" id="PTHR12555:SF15">
    <property type="entry name" value="FUSION DEGRADATION PROTEIN (UFD1), PUTATIVE (AFU_ORTHOLOGUE AFUA_4G04640)-RELATED"/>
    <property type="match status" value="1"/>
</dbReference>
<feature type="domain" description="Ubiquitin fusion degradation protein UFD1 N-terminal subdomain 1" evidence="4">
    <location>
        <begin position="80"/>
        <end position="137"/>
    </location>
</feature>
<dbReference type="GO" id="GO:0006511">
    <property type="term" value="P:ubiquitin-dependent protein catabolic process"/>
    <property type="evidence" value="ECO:0007669"/>
    <property type="project" value="InterPro"/>
</dbReference>
<reference evidence="8" key="1">
    <citation type="journal article" date="2014" name="BMC Genomics">
        <title>Genome characteristics reveal the impact of lichenization on lichen-forming fungus Endocarpon pusillum Hedwig (Verrucariales, Ascomycota).</title>
        <authorList>
            <person name="Wang Y.-Y."/>
            <person name="Liu B."/>
            <person name="Zhang X.-Y."/>
            <person name="Zhou Q.-M."/>
            <person name="Zhang T."/>
            <person name="Li H."/>
            <person name="Yu Y.-F."/>
            <person name="Zhang X.-L."/>
            <person name="Hao X.-Y."/>
            <person name="Wang M."/>
            <person name="Wang L."/>
            <person name="Wei J.-C."/>
        </authorList>
    </citation>
    <scope>NUCLEOTIDE SEQUENCE [LARGE SCALE GENOMIC DNA]</scope>
    <source>
        <strain evidence="8">Z07020 / HMAS-L-300199</strain>
    </source>
</reference>
<dbReference type="EMBL" id="KE721107">
    <property type="protein sequence ID" value="ERF72424.1"/>
    <property type="molecule type" value="Genomic_DNA"/>
</dbReference>
<feature type="domain" description="Ubiquitin fusion degradation protein UFD1 N-terminal subdomain 2" evidence="6">
    <location>
        <begin position="171"/>
        <end position="247"/>
    </location>
</feature>
<proteinExistence type="inferred from homology"/>
<dbReference type="InterPro" id="IPR042556">
    <property type="entry name" value="AZUL_sf"/>
</dbReference>
<dbReference type="GO" id="GO:0034098">
    <property type="term" value="C:VCP-NPL4-UFD1 AAA ATPase complex"/>
    <property type="evidence" value="ECO:0007669"/>
    <property type="project" value="TreeGrafter"/>
</dbReference>
<dbReference type="InterPro" id="IPR042299">
    <property type="entry name" value="Ufd1-like_Nn"/>
</dbReference>
<keyword evidence="2" id="KW-0833">Ubl conjugation pathway</keyword>
<evidence type="ECO:0000256" key="2">
    <source>
        <dbReference type="ARBA" id="ARBA00022786"/>
    </source>
</evidence>
<dbReference type="InterPro" id="IPR004854">
    <property type="entry name" value="Ufd1-like"/>
</dbReference>
<dbReference type="Pfam" id="PF03152">
    <property type="entry name" value="UFD1_N1"/>
    <property type="match status" value="1"/>
</dbReference>
<protein>
    <recommendedName>
        <fullName evidence="9">Ubiquitin-protein ligase E3A N-terminal zinc-binding domain-containing protein</fullName>
    </recommendedName>
</protein>
<dbReference type="Proteomes" id="UP000019373">
    <property type="component" value="Unassembled WGS sequence"/>
</dbReference>
<dbReference type="InterPro" id="IPR055417">
    <property type="entry name" value="UFD1_N1"/>
</dbReference>
<evidence type="ECO:0000256" key="3">
    <source>
        <dbReference type="SAM" id="MobiDB-lite"/>
    </source>
</evidence>
<dbReference type="PANTHER" id="PTHR12555">
    <property type="entry name" value="UBIQUITIN FUSION DEGRADATON PROTEIN 1"/>
    <property type="match status" value="1"/>
</dbReference>
<comment type="similarity">
    <text evidence="1">Belongs to the UFD1 family.</text>
</comment>
<dbReference type="Gene3D" id="2.40.40.50">
    <property type="entry name" value="Ubiquitin fusion degradation protein UFD1, N-terminal domain"/>
    <property type="match status" value="1"/>
</dbReference>
<dbReference type="Pfam" id="PF24842">
    <property type="entry name" value="UFD1_N2"/>
    <property type="match status" value="1"/>
</dbReference>
<dbReference type="InterPro" id="IPR055418">
    <property type="entry name" value="UFD1_N2"/>
</dbReference>
<dbReference type="GO" id="GO:0031593">
    <property type="term" value="F:polyubiquitin modification-dependent protein binding"/>
    <property type="evidence" value="ECO:0007669"/>
    <property type="project" value="TreeGrafter"/>
</dbReference>
<dbReference type="OMA" id="THLKHHE"/>
<dbReference type="InterPro" id="IPR056012">
    <property type="entry name" value="DUF7590"/>
</dbReference>
<evidence type="ECO:0008006" key="9">
    <source>
        <dbReference type="Google" id="ProtNLM"/>
    </source>
</evidence>
<dbReference type="Gene3D" id="6.10.130.10">
    <property type="entry name" value="Ubiquitin-protein ligase E3A, N-terminal zinc-binding domain (AZUL)"/>
    <property type="match status" value="1"/>
</dbReference>
<dbReference type="eggNOG" id="KOG1816">
    <property type="taxonomic scope" value="Eukaryota"/>
</dbReference>
<dbReference type="Pfam" id="PF23580">
    <property type="entry name" value="Znf_XAF1_N"/>
    <property type="match status" value="1"/>
</dbReference>
<feature type="domain" description="DUF7590" evidence="5">
    <location>
        <begin position="273"/>
        <end position="399"/>
    </location>
</feature>
<name>U1HT45_ENDPU</name>
<feature type="region of interest" description="Disordered" evidence="3">
    <location>
        <begin position="136"/>
        <end position="156"/>
    </location>
</feature>
<evidence type="ECO:0000259" key="5">
    <source>
        <dbReference type="Pfam" id="PF24503"/>
    </source>
</evidence>
<dbReference type="RefSeq" id="XP_007801933.1">
    <property type="nucleotide sequence ID" value="XM_007803742.1"/>
</dbReference>
<evidence type="ECO:0000259" key="4">
    <source>
        <dbReference type="Pfam" id="PF03152"/>
    </source>
</evidence>
<dbReference type="GeneID" id="19241000"/>
<feature type="compositionally biased region" description="Polar residues" evidence="3">
    <location>
        <begin position="136"/>
        <end position="146"/>
    </location>
</feature>
<dbReference type="Gene3D" id="3.10.330.10">
    <property type="match status" value="1"/>
</dbReference>
<sequence>MAAMATTEDSLKWSAQYQVARSDRTAKLQGDKITLPQSALEALLAAAPVVSIGKDSSTPYTLTFDPFNPYTFAAEREARQQLSDRQQQLPHPLTFRLVNPQNGRIVYAGIREFSAEENQIGLSGVLQDALGLGSGSSAVTREQTPNGDVEMGGSDISTPQVITVHAKQLPKGTYVRLRPLEAGYDPEDWKSLLERYLRDNFTTLTNGEILSIRSGRREKYQFLVDKLEPDGEGICIVDTDLEVDIEALNEEQARETLSRKLAKGQHAPGTTEGSSAGGALIIGDQQTGQVLAGEYVDYELKMWPRDGQGIDFDLEVGLDEAELDLFVSPFSLRQRAKPRDDEHVFGDFSSRSSKRIRLSATNVELEDAETLYVSIHAYSESTEQDKSLPPIPFVLRAIAANSEISDSDSIDNTAGTPSVDELICKNCQQTIPKRTLPLHEAFCYRNNISCRKCNQVFLKNSPAWKTHWHCPHDASHGNTPLSQRKHNSIYHPPTPYPCPGCSSFDAPTLPSLAHHRVTLCPTKEILCQFCHLVVPQQGPDDPSFTDPEVLMSGLTPHELADGARTTECHLCNKIVRLRDMKTHLMIHDRDRISRPKPRICRNALCGRTVKTTKGRHVVQQLGLCDECFGPLYVTSYDPEGKALKRRVERRMLQQLMAGCGKTWCRNAEFCRTARSNISGEDRGLSAKEALPLVKPVIDHLDSGDSLFFCVDEASQCRREIARLLAETETDAEYEPEWWVRALEEVRAGTGSEAELEEKVVRAREWLGKNAPRRGEVVK</sequence>
<dbReference type="AlphaFoldDB" id="U1HT45"/>
<evidence type="ECO:0000313" key="7">
    <source>
        <dbReference type="EMBL" id="ERF72424.1"/>
    </source>
</evidence>
<dbReference type="GO" id="GO:0036503">
    <property type="term" value="P:ERAD pathway"/>
    <property type="evidence" value="ECO:0007669"/>
    <property type="project" value="TreeGrafter"/>
</dbReference>
<keyword evidence="8" id="KW-1185">Reference proteome</keyword>
<dbReference type="OrthoDB" id="193703at2759"/>
<evidence type="ECO:0000256" key="1">
    <source>
        <dbReference type="ARBA" id="ARBA00006043"/>
    </source>
</evidence>
<evidence type="ECO:0000259" key="6">
    <source>
        <dbReference type="Pfam" id="PF24842"/>
    </source>
</evidence>
<accession>U1HT45</accession>